<evidence type="ECO:0000256" key="5">
    <source>
        <dbReference type="ARBA" id="ARBA00022670"/>
    </source>
</evidence>
<keyword evidence="10" id="KW-0862">Zinc</keyword>
<feature type="domain" description="Peptidase M50" evidence="16">
    <location>
        <begin position="47"/>
        <end position="125"/>
    </location>
</feature>
<accession>A0ABX5XV07</accession>
<dbReference type="PANTHER" id="PTHR39188">
    <property type="entry name" value="MEMBRANE-ASSOCIATED ZINC METALLOPROTEASE M50B"/>
    <property type="match status" value="1"/>
</dbReference>
<keyword evidence="5" id="KW-0645">Protease</keyword>
<keyword evidence="8" id="KW-0677">Repeat</keyword>
<evidence type="ECO:0000256" key="14">
    <source>
        <dbReference type="ARBA" id="ARBA00023136"/>
    </source>
</evidence>
<evidence type="ECO:0000313" key="17">
    <source>
        <dbReference type="EMBL" id="QDV85822.1"/>
    </source>
</evidence>
<comment type="cofactor">
    <cofactor evidence="1">
        <name>Zn(2+)</name>
        <dbReference type="ChEBI" id="CHEBI:29105"/>
    </cofactor>
</comment>
<dbReference type="Pfam" id="PF02163">
    <property type="entry name" value="Peptidase_M50"/>
    <property type="match status" value="2"/>
</dbReference>
<evidence type="ECO:0000256" key="2">
    <source>
        <dbReference type="ARBA" id="ARBA00004651"/>
    </source>
</evidence>
<feature type="transmembrane region" description="Helical" evidence="15">
    <location>
        <begin position="188"/>
        <end position="214"/>
    </location>
</feature>
<comment type="similarity">
    <text evidence="3">Belongs to the peptidase M50B family.</text>
</comment>
<name>A0ABX5XV07_9BACT</name>
<gene>
    <name evidence="17" type="primary">rip3_3</name>
    <name evidence="17" type="ORF">TBK1r_48380</name>
</gene>
<feature type="transmembrane region" description="Helical" evidence="15">
    <location>
        <begin position="26"/>
        <end position="59"/>
    </location>
</feature>
<keyword evidence="9" id="KW-0378">Hydrolase</keyword>
<keyword evidence="4" id="KW-1003">Cell membrane</keyword>
<keyword evidence="7" id="KW-0479">Metal-binding</keyword>
<dbReference type="InterPro" id="IPR008915">
    <property type="entry name" value="Peptidase_M50"/>
</dbReference>
<keyword evidence="6 15" id="KW-0812">Transmembrane</keyword>
<evidence type="ECO:0000256" key="6">
    <source>
        <dbReference type="ARBA" id="ARBA00022692"/>
    </source>
</evidence>
<dbReference type="CDD" id="cd06164">
    <property type="entry name" value="S2P-M50_SpoIVFB_CBS"/>
    <property type="match status" value="1"/>
</dbReference>
<keyword evidence="18" id="KW-1185">Reference proteome</keyword>
<feature type="domain" description="Peptidase M50" evidence="16">
    <location>
        <begin position="133"/>
        <end position="187"/>
    </location>
</feature>
<comment type="subcellular location">
    <subcellularLocation>
        <location evidence="2">Cell membrane</location>
        <topology evidence="2">Multi-pass membrane protein</topology>
    </subcellularLocation>
</comment>
<reference evidence="17 18" key="1">
    <citation type="submission" date="2019-02" db="EMBL/GenBank/DDBJ databases">
        <title>Deep-cultivation of Planctomycetes and their phenomic and genomic characterization uncovers novel biology.</title>
        <authorList>
            <person name="Wiegand S."/>
            <person name="Jogler M."/>
            <person name="Boedeker C."/>
            <person name="Pinto D."/>
            <person name="Vollmers J."/>
            <person name="Rivas-Marin E."/>
            <person name="Kohn T."/>
            <person name="Peeters S.H."/>
            <person name="Heuer A."/>
            <person name="Rast P."/>
            <person name="Oberbeckmann S."/>
            <person name="Bunk B."/>
            <person name="Jeske O."/>
            <person name="Meyerdierks A."/>
            <person name="Storesund J.E."/>
            <person name="Kallscheuer N."/>
            <person name="Luecker S."/>
            <person name="Lage O.M."/>
            <person name="Pohl T."/>
            <person name="Merkel B.J."/>
            <person name="Hornburger P."/>
            <person name="Mueller R.-W."/>
            <person name="Bruemmer F."/>
            <person name="Labrenz M."/>
            <person name="Spormann A.M."/>
            <person name="Op den Camp H."/>
            <person name="Overmann J."/>
            <person name="Amann R."/>
            <person name="Jetten M.S.M."/>
            <person name="Mascher T."/>
            <person name="Medema M.H."/>
            <person name="Devos D.P."/>
            <person name="Kaster A.-K."/>
            <person name="Ovreas L."/>
            <person name="Rohde M."/>
            <person name="Galperin M.Y."/>
            <person name="Jogler C."/>
        </authorList>
    </citation>
    <scope>NUCLEOTIDE SEQUENCE [LARGE SCALE GENOMIC DNA]</scope>
    <source>
        <strain evidence="17 18">TBK1r</strain>
    </source>
</reference>
<evidence type="ECO:0000256" key="11">
    <source>
        <dbReference type="ARBA" id="ARBA00022989"/>
    </source>
</evidence>
<feature type="transmembrane region" description="Helical" evidence="15">
    <location>
        <begin position="99"/>
        <end position="122"/>
    </location>
</feature>
<evidence type="ECO:0000256" key="13">
    <source>
        <dbReference type="ARBA" id="ARBA00023122"/>
    </source>
</evidence>
<evidence type="ECO:0000256" key="7">
    <source>
        <dbReference type="ARBA" id="ARBA00022723"/>
    </source>
</evidence>
<keyword evidence="12 17" id="KW-0482">Metalloprotease</keyword>
<dbReference type="InterPro" id="IPR016483">
    <property type="entry name" value="UCP006404_Pept_M50_CBS"/>
</dbReference>
<dbReference type="EMBL" id="CP036432">
    <property type="protein sequence ID" value="QDV85822.1"/>
    <property type="molecule type" value="Genomic_DNA"/>
</dbReference>
<keyword evidence="11 15" id="KW-1133">Transmembrane helix</keyword>
<dbReference type="GO" id="GO:0008237">
    <property type="term" value="F:metallopeptidase activity"/>
    <property type="evidence" value="ECO:0007669"/>
    <property type="project" value="UniProtKB-KW"/>
</dbReference>
<evidence type="ECO:0000256" key="4">
    <source>
        <dbReference type="ARBA" id="ARBA00022475"/>
    </source>
</evidence>
<evidence type="ECO:0000256" key="8">
    <source>
        <dbReference type="ARBA" id="ARBA00022737"/>
    </source>
</evidence>
<sequence>MNNSWHLGRYAGIDIRIHWTFLLLPIWIYFSSLAAGSGAVAATVSVAFVLAIFGCVVLHEYGHALTARRFGIGTRDITLLPIGGVASLQRMPRNPWQELAIAVAGPAVNVAIAAVLFVGLPILAGVSLLPIAVAGLLAKLAWVNVVLVVFNMIPAFPMDGGRVLRAMLALVMPYHNATRVAVGVGRFAAVGLGLVGLMSGNLMLVLIAGFVLLAGGAEMANAGSPAERTHLPSTATLLDVNGEEIAKIPSSLPVVSAQWNARNVLGWLSSDTVDEFLVSSHGVAIAVVRKCDLRQAVRSGLGAIPIERLLAGHFLPFRDLGSGTAA</sequence>
<organism evidence="17 18">
    <name type="scientific">Stieleria magnilauensis</name>
    <dbReference type="NCBI Taxonomy" id="2527963"/>
    <lineage>
        <taxon>Bacteria</taxon>
        <taxon>Pseudomonadati</taxon>
        <taxon>Planctomycetota</taxon>
        <taxon>Planctomycetia</taxon>
        <taxon>Pirellulales</taxon>
        <taxon>Pirellulaceae</taxon>
        <taxon>Stieleria</taxon>
    </lineage>
</organism>
<evidence type="ECO:0000313" key="18">
    <source>
        <dbReference type="Proteomes" id="UP000318081"/>
    </source>
</evidence>
<evidence type="ECO:0000256" key="15">
    <source>
        <dbReference type="SAM" id="Phobius"/>
    </source>
</evidence>
<feature type="transmembrane region" description="Helical" evidence="15">
    <location>
        <begin position="128"/>
        <end position="151"/>
    </location>
</feature>
<evidence type="ECO:0000256" key="12">
    <source>
        <dbReference type="ARBA" id="ARBA00023049"/>
    </source>
</evidence>
<keyword evidence="13" id="KW-0129">CBS domain</keyword>
<dbReference type="Proteomes" id="UP000318081">
    <property type="component" value="Chromosome"/>
</dbReference>
<evidence type="ECO:0000256" key="1">
    <source>
        <dbReference type="ARBA" id="ARBA00001947"/>
    </source>
</evidence>
<dbReference type="RefSeq" id="WP_145216075.1">
    <property type="nucleotide sequence ID" value="NZ_CP036432.1"/>
</dbReference>
<keyword evidence="14 15" id="KW-0472">Membrane</keyword>
<protein>
    <submittedName>
        <fullName evidence="17">Zinc metalloprotease Rip3</fullName>
    </submittedName>
</protein>
<proteinExistence type="inferred from homology"/>
<evidence type="ECO:0000256" key="10">
    <source>
        <dbReference type="ARBA" id="ARBA00022833"/>
    </source>
</evidence>
<dbReference type="PIRSF" id="PIRSF006404">
    <property type="entry name" value="UCP006404_Pept_M50_CBS"/>
    <property type="match status" value="1"/>
</dbReference>
<evidence type="ECO:0000256" key="3">
    <source>
        <dbReference type="ARBA" id="ARBA00007931"/>
    </source>
</evidence>
<dbReference type="PANTHER" id="PTHR39188:SF3">
    <property type="entry name" value="STAGE IV SPORULATION PROTEIN FB"/>
    <property type="match status" value="1"/>
</dbReference>
<evidence type="ECO:0000256" key="9">
    <source>
        <dbReference type="ARBA" id="ARBA00022801"/>
    </source>
</evidence>
<evidence type="ECO:0000259" key="16">
    <source>
        <dbReference type="Pfam" id="PF02163"/>
    </source>
</evidence>